<sequence>MAGEPPGVAAVFAAHGAGLFRLAVLLVGDRATAEDIVQDAFVGLQRRWPDLRDPGRAPAYVRTAVVNGANSALRRRALTRRLHASHPPPIWSAESAEYAAIVGEDRRPVSVPQRAGACGR</sequence>
<dbReference type="Pfam" id="PF04542">
    <property type="entry name" value="Sigma70_r2"/>
    <property type="match status" value="1"/>
</dbReference>
<evidence type="ECO:0000313" key="2">
    <source>
        <dbReference type="EMBL" id="OHV36750.1"/>
    </source>
</evidence>
<evidence type="ECO:0000259" key="1">
    <source>
        <dbReference type="Pfam" id="PF04542"/>
    </source>
</evidence>
<accession>A0A1S1QS04</accession>
<dbReference type="GO" id="GO:0003700">
    <property type="term" value="F:DNA-binding transcription factor activity"/>
    <property type="evidence" value="ECO:0007669"/>
    <property type="project" value="InterPro"/>
</dbReference>
<dbReference type="Gene3D" id="1.10.1740.10">
    <property type="match status" value="1"/>
</dbReference>
<keyword evidence="3" id="KW-1185">Reference proteome</keyword>
<gene>
    <name evidence="2" type="ORF">BBK14_14315</name>
</gene>
<feature type="domain" description="RNA polymerase sigma-70 region 2" evidence="1">
    <location>
        <begin position="12"/>
        <end position="77"/>
    </location>
</feature>
<dbReference type="GO" id="GO:0006352">
    <property type="term" value="P:DNA-templated transcription initiation"/>
    <property type="evidence" value="ECO:0007669"/>
    <property type="project" value="InterPro"/>
</dbReference>
<dbReference type="Proteomes" id="UP000179769">
    <property type="component" value="Unassembled WGS sequence"/>
</dbReference>
<dbReference type="AlphaFoldDB" id="A0A1S1QS04"/>
<evidence type="ECO:0000313" key="3">
    <source>
        <dbReference type="Proteomes" id="UP000179769"/>
    </source>
</evidence>
<dbReference type="InterPro" id="IPR013325">
    <property type="entry name" value="RNA_pol_sigma_r2"/>
</dbReference>
<dbReference type="EMBL" id="MAXA01000114">
    <property type="protein sequence ID" value="OHV36750.1"/>
    <property type="molecule type" value="Genomic_DNA"/>
</dbReference>
<dbReference type="SUPFAM" id="SSF88946">
    <property type="entry name" value="Sigma2 domain of RNA polymerase sigma factors"/>
    <property type="match status" value="1"/>
</dbReference>
<comment type="caution">
    <text evidence="2">The sequence shown here is derived from an EMBL/GenBank/DDBJ whole genome shotgun (WGS) entry which is preliminary data.</text>
</comment>
<organism evidence="2 3">
    <name type="scientific">Parafrankia soli</name>
    <dbReference type="NCBI Taxonomy" id="2599596"/>
    <lineage>
        <taxon>Bacteria</taxon>
        <taxon>Bacillati</taxon>
        <taxon>Actinomycetota</taxon>
        <taxon>Actinomycetes</taxon>
        <taxon>Frankiales</taxon>
        <taxon>Frankiaceae</taxon>
        <taxon>Parafrankia</taxon>
    </lineage>
</organism>
<name>A0A1S1QS04_9ACTN</name>
<dbReference type="InterPro" id="IPR007627">
    <property type="entry name" value="RNA_pol_sigma70_r2"/>
</dbReference>
<reference evidence="3" key="1">
    <citation type="submission" date="2016-07" db="EMBL/GenBank/DDBJ databases">
        <title>Frankia sp. NRRL B-16219 Genome sequencing.</title>
        <authorList>
            <person name="Ghodhbane-Gtari F."/>
            <person name="Swanson E."/>
            <person name="Gueddou A."/>
            <person name="Louati M."/>
            <person name="Nouioui I."/>
            <person name="Hezbri K."/>
            <person name="Abebe-Akele F."/>
            <person name="Simpson S."/>
            <person name="Morris K."/>
            <person name="Thomas K."/>
            <person name="Gtari M."/>
            <person name="Tisa L.S."/>
        </authorList>
    </citation>
    <scope>NUCLEOTIDE SEQUENCE [LARGE SCALE GENOMIC DNA]</scope>
    <source>
        <strain evidence="3">NRRL B-16219</strain>
    </source>
</reference>
<proteinExistence type="predicted"/>
<protein>
    <recommendedName>
        <fullName evidence="1">RNA polymerase sigma-70 region 2 domain-containing protein</fullName>
    </recommendedName>
</protein>